<evidence type="ECO:0000313" key="1">
    <source>
        <dbReference type="EMBL" id="KAK4525296.1"/>
    </source>
</evidence>
<keyword evidence="2" id="KW-1185">Reference proteome</keyword>
<protein>
    <submittedName>
        <fullName evidence="1">Uncharacterized protein</fullName>
    </submittedName>
</protein>
<accession>A0AAV9IDK7</accession>
<evidence type="ECO:0000313" key="2">
    <source>
        <dbReference type="Proteomes" id="UP001300502"/>
    </source>
</evidence>
<reference evidence="1 2" key="1">
    <citation type="submission" date="2022-07" db="EMBL/GenBank/DDBJ databases">
        <title>Genome-wide signatures of adaptation to extreme environments.</title>
        <authorList>
            <person name="Cho C.H."/>
            <person name="Yoon H.S."/>
        </authorList>
    </citation>
    <scope>NUCLEOTIDE SEQUENCE [LARGE SCALE GENOMIC DNA]</scope>
    <source>
        <strain evidence="1 2">108.79 E11</strain>
    </source>
</reference>
<comment type="caution">
    <text evidence="1">The sequence shown here is derived from an EMBL/GenBank/DDBJ whole genome shotgun (WGS) entry which is preliminary data.</text>
</comment>
<sequence>MDQSKVSQYIRARKRDNPSCNYESVVKSRIQQNQQLLVSLGFNRPICDQLAQVHKRSHIRKHNSRREKTTKASIPIRKSKRLAGESPSEDVDVSILEEFKYEMECPQQTTSPHGPSTAKSYDPENIATPYTLKSIKTTVYHLGTHVGIEDPNAFDFLSHDSCKFKHPYPIGYRAVKREFGRIWLMGIERQDNAGPIFFIQPLEEHEEDELFQGNQIPMDGRAYTGYAPTWPWTQACLKSKSPGRRISGPLYFGFSDPLNVCKVMSLEGGHEILSRYQERFSKDSCKRIQRIDSSSQNMEE</sequence>
<gene>
    <name evidence="1" type="ORF">GAYE_SCF09G3204</name>
</gene>
<proteinExistence type="predicted"/>
<dbReference type="EMBL" id="JANCYU010000029">
    <property type="protein sequence ID" value="KAK4525296.1"/>
    <property type="molecule type" value="Genomic_DNA"/>
</dbReference>
<dbReference type="AlphaFoldDB" id="A0AAV9IDK7"/>
<dbReference type="Proteomes" id="UP001300502">
    <property type="component" value="Unassembled WGS sequence"/>
</dbReference>
<organism evidence="1 2">
    <name type="scientific">Galdieria yellowstonensis</name>
    <dbReference type="NCBI Taxonomy" id="3028027"/>
    <lineage>
        <taxon>Eukaryota</taxon>
        <taxon>Rhodophyta</taxon>
        <taxon>Bangiophyceae</taxon>
        <taxon>Galdieriales</taxon>
        <taxon>Galdieriaceae</taxon>
        <taxon>Galdieria</taxon>
    </lineage>
</organism>
<name>A0AAV9IDK7_9RHOD</name>